<feature type="transmembrane region" description="Helical" evidence="10">
    <location>
        <begin position="12"/>
        <end position="32"/>
    </location>
</feature>
<dbReference type="Proteomes" id="UP000662914">
    <property type="component" value="Chromosome"/>
</dbReference>
<reference evidence="11" key="1">
    <citation type="journal article" name="DNA Res.">
        <title>The physiological potential of anammox bacteria as revealed by their core genome structure.</title>
        <authorList>
            <person name="Okubo T."/>
            <person name="Toyoda A."/>
            <person name="Fukuhara K."/>
            <person name="Uchiyama I."/>
            <person name="Harigaya Y."/>
            <person name="Kuroiwa M."/>
            <person name="Suzuki T."/>
            <person name="Murakami Y."/>
            <person name="Suwa Y."/>
            <person name="Takami H."/>
        </authorList>
    </citation>
    <scope>NUCLEOTIDE SEQUENCE</scope>
    <source>
        <strain evidence="11">317325-3</strain>
    </source>
</reference>
<feature type="transmembrane region" description="Helical" evidence="10">
    <location>
        <begin position="172"/>
        <end position="201"/>
    </location>
</feature>
<dbReference type="NCBIfam" id="TIGR01400">
    <property type="entry name" value="fliR"/>
    <property type="match status" value="1"/>
</dbReference>
<evidence type="ECO:0000256" key="9">
    <source>
        <dbReference type="NCBIfam" id="TIGR01400"/>
    </source>
</evidence>
<dbReference type="PANTHER" id="PTHR30065">
    <property type="entry name" value="FLAGELLAR BIOSYNTHETIC PROTEIN FLIR"/>
    <property type="match status" value="1"/>
</dbReference>
<keyword evidence="7 10" id="KW-0472">Membrane</keyword>
<dbReference type="GO" id="GO:0005886">
    <property type="term" value="C:plasma membrane"/>
    <property type="evidence" value="ECO:0007669"/>
    <property type="project" value="UniProtKB-SubCell"/>
</dbReference>
<keyword evidence="5 10" id="KW-0812">Transmembrane</keyword>
<evidence type="ECO:0000256" key="2">
    <source>
        <dbReference type="ARBA" id="ARBA00009772"/>
    </source>
</evidence>
<keyword evidence="11" id="KW-0966">Cell projection</keyword>
<evidence type="ECO:0000256" key="10">
    <source>
        <dbReference type="RuleBase" id="RU362071"/>
    </source>
</evidence>
<evidence type="ECO:0000256" key="4">
    <source>
        <dbReference type="ARBA" id="ARBA00022475"/>
    </source>
</evidence>
<dbReference type="Pfam" id="PF01311">
    <property type="entry name" value="Bac_export_1"/>
    <property type="match status" value="1"/>
</dbReference>
<dbReference type="AlphaFoldDB" id="A0A809SB85"/>
<comment type="function">
    <text evidence="1 10">Role in flagellar biosynthesis.</text>
</comment>
<evidence type="ECO:0000256" key="3">
    <source>
        <dbReference type="ARBA" id="ARBA00021717"/>
    </source>
</evidence>
<dbReference type="InterPro" id="IPR002010">
    <property type="entry name" value="T3SS_IM_R"/>
</dbReference>
<dbReference type="GO" id="GO:0006605">
    <property type="term" value="P:protein targeting"/>
    <property type="evidence" value="ECO:0007669"/>
    <property type="project" value="UniProtKB-UniRule"/>
</dbReference>
<organism evidence="11 12">
    <name type="scientific">Candidatus Desulfobacillus denitrificans</name>
    <dbReference type="NCBI Taxonomy" id="2608985"/>
    <lineage>
        <taxon>Bacteria</taxon>
        <taxon>Pseudomonadati</taxon>
        <taxon>Pseudomonadota</taxon>
        <taxon>Betaproteobacteria</taxon>
        <taxon>Candidatus Desulfobacillus</taxon>
    </lineage>
</organism>
<feature type="transmembrane region" description="Helical" evidence="10">
    <location>
        <begin position="67"/>
        <end position="87"/>
    </location>
</feature>
<evidence type="ECO:0000256" key="7">
    <source>
        <dbReference type="ARBA" id="ARBA00023136"/>
    </source>
</evidence>
<accession>A0A809SB85</accession>
<comment type="similarity">
    <text evidence="2 10">Belongs to the FliR/MopE/SpaR family.</text>
</comment>
<dbReference type="EMBL" id="AP021857">
    <property type="protein sequence ID" value="BBO21414.1"/>
    <property type="molecule type" value="Genomic_DNA"/>
</dbReference>
<dbReference type="InterPro" id="IPR006303">
    <property type="entry name" value="FliR"/>
</dbReference>
<keyword evidence="4 10" id="KW-1003">Cell membrane</keyword>
<gene>
    <name evidence="11" type="ORF">DSYM_21130</name>
</gene>
<dbReference type="PANTHER" id="PTHR30065:SF8">
    <property type="entry name" value="FLAGELLAR BIOSYNTHETIC PROTEIN FLIR"/>
    <property type="match status" value="1"/>
</dbReference>
<feature type="transmembrane region" description="Helical" evidence="10">
    <location>
        <begin position="213"/>
        <end position="236"/>
    </location>
</feature>
<proteinExistence type="inferred from homology"/>
<keyword evidence="11" id="KW-0969">Cilium</keyword>
<comment type="subcellular location">
    <subcellularLocation>
        <location evidence="10">Cell membrane</location>
        <topology evidence="10">Multi-pass membrane protein</topology>
    </subcellularLocation>
    <subcellularLocation>
        <location evidence="10">Bacterial flagellum basal body</location>
    </subcellularLocation>
</comment>
<dbReference type="PRINTS" id="PR00953">
    <property type="entry name" value="TYPE3IMRPROT"/>
</dbReference>
<evidence type="ECO:0000256" key="5">
    <source>
        <dbReference type="ARBA" id="ARBA00022692"/>
    </source>
</evidence>
<protein>
    <recommendedName>
        <fullName evidence="3 9">Flagellar biosynthetic protein FliR</fullName>
    </recommendedName>
</protein>
<dbReference type="GO" id="GO:0044780">
    <property type="term" value="P:bacterial-type flagellum assembly"/>
    <property type="evidence" value="ECO:0007669"/>
    <property type="project" value="UniProtKB-UniRule"/>
</dbReference>
<keyword evidence="8 10" id="KW-0975">Bacterial flagellum</keyword>
<dbReference type="KEGG" id="ddz:DSYM_21130"/>
<name>A0A809SB85_9PROT</name>
<evidence type="ECO:0000313" key="11">
    <source>
        <dbReference type="EMBL" id="BBO21414.1"/>
    </source>
</evidence>
<evidence type="ECO:0000256" key="6">
    <source>
        <dbReference type="ARBA" id="ARBA00022989"/>
    </source>
</evidence>
<keyword evidence="6 10" id="KW-1133">Transmembrane helix</keyword>
<keyword evidence="11" id="KW-0282">Flagellum</keyword>
<feature type="transmembrane region" description="Helical" evidence="10">
    <location>
        <begin position="129"/>
        <end position="152"/>
    </location>
</feature>
<evidence type="ECO:0000256" key="1">
    <source>
        <dbReference type="ARBA" id="ARBA00002578"/>
    </source>
</evidence>
<evidence type="ECO:0000313" key="12">
    <source>
        <dbReference type="Proteomes" id="UP000662914"/>
    </source>
</evidence>
<evidence type="ECO:0000256" key="8">
    <source>
        <dbReference type="ARBA" id="ARBA00023143"/>
    </source>
</evidence>
<dbReference type="GO" id="GO:0009425">
    <property type="term" value="C:bacterial-type flagellum basal body"/>
    <property type="evidence" value="ECO:0007669"/>
    <property type="project" value="UniProtKB-SubCell"/>
</dbReference>
<sequence length="262" mass="27152">MISVTDAQLDAWLAAFMFPLARVLGLVATAPVFNNASLPMRVKLMTGLAVTFAVAPMLPPLPQLAPASWAGLAIFLQQGLIGIALGFTMRVVFAGIDLAGELIGLQMGLGFALFYDPQNAGQSPIVAEFVGLLALLFFLALNGHLVMLGLLAESFSVLPVGLSPFPAGWATLLGWAAAIFSIGVLLALPVIGALLVANIALGVLTKVAPTLNLFAVGFPITLMAGFAMLALTMPYFSPALENLFERGYVAVGAAMRAGAALP</sequence>